<proteinExistence type="predicted"/>
<gene>
    <name evidence="8" type="ORF">I5E68_03290</name>
</gene>
<keyword evidence="3" id="KW-0378">Hydrolase</keyword>
<dbReference type="GO" id="GO:0006508">
    <property type="term" value="P:proteolysis"/>
    <property type="evidence" value="ECO:0007669"/>
    <property type="project" value="UniProtKB-KW"/>
</dbReference>
<dbReference type="InterPro" id="IPR020891">
    <property type="entry name" value="UPF0758_CS"/>
</dbReference>
<dbReference type="Pfam" id="PF04002">
    <property type="entry name" value="RadC"/>
    <property type="match status" value="1"/>
</dbReference>
<keyword evidence="4" id="KW-0862">Zinc</keyword>
<dbReference type="Gene3D" id="3.40.140.10">
    <property type="entry name" value="Cytidine Deaminase, domain 2"/>
    <property type="match status" value="1"/>
</dbReference>
<evidence type="ECO:0000313" key="9">
    <source>
        <dbReference type="Proteomes" id="UP000617634"/>
    </source>
</evidence>
<reference evidence="8" key="1">
    <citation type="submission" date="2020-11" db="EMBL/GenBank/DDBJ databases">
        <title>Novosphingobium aureum sp. nov., a marine bacterium isolated from sediment of a salt flat.</title>
        <authorList>
            <person name="Yoo Y."/>
            <person name="Kim J.-J."/>
        </authorList>
    </citation>
    <scope>NUCLEOTIDE SEQUENCE</scope>
    <source>
        <strain evidence="8">YJ-S2-02</strain>
    </source>
</reference>
<dbReference type="GO" id="GO:0046872">
    <property type="term" value="F:metal ion binding"/>
    <property type="evidence" value="ECO:0007669"/>
    <property type="project" value="UniProtKB-KW"/>
</dbReference>
<feature type="region of interest" description="Disordered" evidence="6">
    <location>
        <begin position="120"/>
        <end position="148"/>
    </location>
</feature>
<dbReference type="Proteomes" id="UP000617634">
    <property type="component" value="Unassembled WGS sequence"/>
</dbReference>
<name>A0A931H9Z6_9SPHN</name>
<keyword evidence="1" id="KW-0645">Protease</keyword>
<evidence type="ECO:0000256" key="6">
    <source>
        <dbReference type="SAM" id="MobiDB-lite"/>
    </source>
</evidence>
<dbReference type="EMBL" id="JADZGI010000001">
    <property type="protein sequence ID" value="MBH0111977.1"/>
    <property type="molecule type" value="Genomic_DNA"/>
</dbReference>
<keyword evidence="2" id="KW-0479">Metal-binding</keyword>
<evidence type="ECO:0000256" key="1">
    <source>
        <dbReference type="ARBA" id="ARBA00022670"/>
    </source>
</evidence>
<evidence type="ECO:0000256" key="2">
    <source>
        <dbReference type="ARBA" id="ARBA00022723"/>
    </source>
</evidence>
<keyword evidence="9" id="KW-1185">Reference proteome</keyword>
<evidence type="ECO:0000256" key="3">
    <source>
        <dbReference type="ARBA" id="ARBA00022801"/>
    </source>
</evidence>
<dbReference type="PANTHER" id="PTHR30471:SF3">
    <property type="entry name" value="UPF0758 PROTEIN YEES-RELATED"/>
    <property type="match status" value="1"/>
</dbReference>
<dbReference type="PROSITE" id="PS01302">
    <property type="entry name" value="UPF0758"/>
    <property type="match status" value="1"/>
</dbReference>
<comment type="caution">
    <text evidence="8">The sequence shown here is derived from an EMBL/GenBank/DDBJ whole genome shotgun (WGS) entry which is preliminary data.</text>
</comment>
<dbReference type="PANTHER" id="PTHR30471">
    <property type="entry name" value="DNA REPAIR PROTEIN RADC"/>
    <property type="match status" value="1"/>
</dbReference>
<dbReference type="InterPro" id="IPR025657">
    <property type="entry name" value="RadC_JAB"/>
</dbReference>
<dbReference type="InterPro" id="IPR037518">
    <property type="entry name" value="MPN"/>
</dbReference>
<organism evidence="8 9">
    <name type="scientific">Novosphingobium aureum</name>
    <dbReference type="NCBI Taxonomy" id="2792964"/>
    <lineage>
        <taxon>Bacteria</taxon>
        <taxon>Pseudomonadati</taxon>
        <taxon>Pseudomonadota</taxon>
        <taxon>Alphaproteobacteria</taxon>
        <taxon>Sphingomonadales</taxon>
        <taxon>Sphingomonadaceae</taxon>
        <taxon>Novosphingobium</taxon>
    </lineage>
</organism>
<evidence type="ECO:0000313" key="8">
    <source>
        <dbReference type="EMBL" id="MBH0111977.1"/>
    </source>
</evidence>
<dbReference type="InterPro" id="IPR001405">
    <property type="entry name" value="UPF0758"/>
</dbReference>
<evidence type="ECO:0000256" key="4">
    <source>
        <dbReference type="ARBA" id="ARBA00022833"/>
    </source>
</evidence>
<dbReference type="GO" id="GO:0008237">
    <property type="term" value="F:metallopeptidase activity"/>
    <property type="evidence" value="ECO:0007669"/>
    <property type="project" value="UniProtKB-KW"/>
</dbReference>
<dbReference type="AlphaFoldDB" id="A0A931H9Z6"/>
<accession>A0A931H9Z6</accession>
<protein>
    <submittedName>
        <fullName evidence="8">DNA repair protein RadC</fullName>
    </submittedName>
</protein>
<feature type="domain" description="MPN" evidence="7">
    <location>
        <begin position="1"/>
        <end position="111"/>
    </location>
</feature>
<keyword evidence="5" id="KW-0482">Metalloprotease</keyword>
<sequence length="148" mass="15816">MRHLGPLRHEVLLAVFYDDRGRLLGHLLEQDGALQSVSGRYRALIEPALRLGSSGLALVHNHPSGDPSPSAADASTTRCLQALSMAMELEFLDHVIIAGRAAVSMRRAGLMVQPEQAAPVEPQALRLTPSRAADWVQSPGGTRPRGAG</sequence>
<evidence type="ECO:0000256" key="5">
    <source>
        <dbReference type="ARBA" id="ARBA00023049"/>
    </source>
</evidence>
<dbReference type="PROSITE" id="PS50249">
    <property type="entry name" value="MPN"/>
    <property type="match status" value="1"/>
</dbReference>
<dbReference type="SUPFAM" id="SSF102712">
    <property type="entry name" value="JAB1/MPN domain"/>
    <property type="match status" value="1"/>
</dbReference>
<evidence type="ECO:0000259" key="7">
    <source>
        <dbReference type="PROSITE" id="PS50249"/>
    </source>
</evidence>